<sequence>MLQEIIETKLHDAFSPKHLQVVNESYMHNVPAGSESHFKVVVVSKEFDELRLIARHRKVNQVLAQELQNGLHALSIHTYTETEWLQESGLVPKSPDCLGGKKVQ</sequence>
<gene>
    <name evidence="3" type="ORF">PGX00_05625</name>
</gene>
<reference evidence="3 4" key="1">
    <citation type="submission" date="2023-01" db="EMBL/GenBank/DDBJ databases">
        <title>Vibrio sp. KJ40-1 sp.nov, isolated from marine algae.</title>
        <authorList>
            <person name="Butt M."/>
            <person name="Kim J.M.J."/>
            <person name="Jeon C.O.C."/>
        </authorList>
    </citation>
    <scope>NUCLEOTIDE SEQUENCE [LARGE SCALE GENOMIC DNA]</scope>
    <source>
        <strain evidence="3 4">KJ40-1</strain>
    </source>
</reference>
<dbReference type="PIRSF" id="PIRSF003113">
    <property type="entry name" value="BolA"/>
    <property type="match status" value="1"/>
</dbReference>
<dbReference type="Pfam" id="PF01722">
    <property type="entry name" value="BolA"/>
    <property type="match status" value="1"/>
</dbReference>
<dbReference type="EMBL" id="JAQLOI010000001">
    <property type="protein sequence ID" value="MDB1123181.1"/>
    <property type="molecule type" value="Genomic_DNA"/>
</dbReference>
<dbReference type="SUPFAM" id="SSF82657">
    <property type="entry name" value="BolA-like"/>
    <property type="match status" value="1"/>
</dbReference>
<accession>A0ABT4YNQ9</accession>
<dbReference type="PANTHER" id="PTHR46229:SF2">
    <property type="entry name" value="BOLA-LIKE PROTEIN 1"/>
    <property type="match status" value="1"/>
</dbReference>
<dbReference type="Gene3D" id="3.30.300.90">
    <property type="entry name" value="BolA-like"/>
    <property type="match status" value="1"/>
</dbReference>
<evidence type="ECO:0000256" key="1">
    <source>
        <dbReference type="ARBA" id="ARBA00005578"/>
    </source>
</evidence>
<protein>
    <submittedName>
        <fullName evidence="3">BolA/IbaG family iron-sulfur metabolism protein</fullName>
    </submittedName>
</protein>
<dbReference type="InterPro" id="IPR002634">
    <property type="entry name" value="BolA"/>
</dbReference>
<dbReference type="PANTHER" id="PTHR46229">
    <property type="entry name" value="BOLA TRANSCRIPTION REGULATOR"/>
    <property type="match status" value="1"/>
</dbReference>
<evidence type="ECO:0000313" key="4">
    <source>
        <dbReference type="Proteomes" id="UP001210678"/>
    </source>
</evidence>
<dbReference type="RefSeq" id="WP_272133587.1">
    <property type="nucleotide sequence ID" value="NZ_JAQLOI010000001.1"/>
</dbReference>
<proteinExistence type="inferred from homology"/>
<name>A0ABT4YNQ9_9VIBR</name>
<dbReference type="Proteomes" id="UP001210678">
    <property type="component" value="Unassembled WGS sequence"/>
</dbReference>
<comment type="similarity">
    <text evidence="1 2">Belongs to the BolA/IbaG family.</text>
</comment>
<comment type="caution">
    <text evidence="3">The sequence shown here is derived from an EMBL/GenBank/DDBJ whole genome shotgun (WGS) entry which is preliminary data.</text>
</comment>
<dbReference type="InterPro" id="IPR036065">
    <property type="entry name" value="BolA-like_sf"/>
</dbReference>
<keyword evidence="4" id="KW-1185">Reference proteome</keyword>
<evidence type="ECO:0000256" key="2">
    <source>
        <dbReference type="RuleBase" id="RU003860"/>
    </source>
</evidence>
<dbReference type="InterPro" id="IPR050961">
    <property type="entry name" value="BolA/IbaG_stress_morph_reg"/>
</dbReference>
<evidence type="ECO:0000313" key="3">
    <source>
        <dbReference type="EMBL" id="MDB1123181.1"/>
    </source>
</evidence>
<organism evidence="3 4">
    <name type="scientific">Vibrio algarum</name>
    <dbReference type="NCBI Taxonomy" id="3020714"/>
    <lineage>
        <taxon>Bacteria</taxon>
        <taxon>Pseudomonadati</taxon>
        <taxon>Pseudomonadota</taxon>
        <taxon>Gammaproteobacteria</taxon>
        <taxon>Vibrionales</taxon>
        <taxon>Vibrionaceae</taxon>
        <taxon>Vibrio</taxon>
    </lineage>
</organism>